<dbReference type="AlphaFoldDB" id="A0A941D8U2"/>
<dbReference type="Pfam" id="PF02656">
    <property type="entry name" value="DUF202"/>
    <property type="match status" value="1"/>
</dbReference>
<gene>
    <name evidence="7" type="ORF">KC207_07965</name>
</gene>
<dbReference type="EMBL" id="JAGSNF010000009">
    <property type="protein sequence ID" value="MBR7743223.1"/>
    <property type="molecule type" value="Genomic_DNA"/>
</dbReference>
<evidence type="ECO:0000256" key="2">
    <source>
        <dbReference type="ARBA" id="ARBA00022692"/>
    </source>
</evidence>
<dbReference type="InterPro" id="IPR003807">
    <property type="entry name" value="DUF202"/>
</dbReference>
<organism evidence="7 8">
    <name type="scientific">Phycicoccus avicenniae</name>
    <dbReference type="NCBI Taxonomy" id="2828860"/>
    <lineage>
        <taxon>Bacteria</taxon>
        <taxon>Bacillati</taxon>
        <taxon>Actinomycetota</taxon>
        <taxon>Actinomycetes</taxon>
        <taxon>Micrococcales</taxon>
        <taxon>Intrasporangiaceae</taxon>
        <taxon>Phycicoccus</taxon>
    </lineage>
</organism>
<feature type="transmembrane region" description="Helical" evidence="5">
    <location>
        <begin position="95"/>
        <end position="117"/>
    </location>
</feature>
<reference evidence="7" key="1">
    <citation type="submission" date="2021-04" db="EMBL/GenBank/DDBJ databases">
        <title>Phycicoccus avicenniae sp. nov., a novel endophytic actinomycetes isolated from branch of Avicennia mariana.</title>
        <authorList>
            <person name="Tuo L."/>
        </authorList>
    </citation>
    <scope>NUCLEOTIDE SEQUENCE</scope>
    <source>
        <strain evidence="7">BSK3Z-2</strain>
    </source>
</reference>
<keyword evidence="4 5" id="KW-0472">Membrane</keyword>
<evidence type="ECO:0000259" key="6">
    <source>
        <dbReference type="Pfam" id="PF02656"/>
    </source>
</evidence>
<keyword evidence="3 5" id="KW-1133">Transmembrane helix</keyword>
<protein>
    <submittedName>
        <fullName evidence="7">DUF202 domain-containing protein</fullName>
    </submittedName>
</protein>
<evidence type="ECO:0000256" key="4">
    <source>
        <dbReference type="ARBA" id="ARBA00023136"/>
    </source>
</evidence>
<comment type="subcellular location">
    <subcellularLocation>
        <location evidence="1">Endomembrane system</location>
        <topology evidence="1">Multi-pass membrane protein</topology>
    </subcellularLocation>
</comment>
<evidence type="ECO:0000313" key="7">
    <source>
        <dbReference type="EMBL" id="MBR7743223.1"/>
    </source>
</evidence>
<dbReference type="RefSeq" id="WP_211602468.1">
    <property type="nucleotide sequence ID" value="NZ_JAGSNF010000009.1"/>
</dbReference>
<feature type="transmembrane region" description="Helical" evidence="5">
    <location>
        <begin position="60"/>
        <end position="83"/>
    </location>
</feature>
<evidence type="ECO:0000256" key="1">
    <source>
        <dbReference type="ARBA" id="ARBA00004127"/>
    </source>
</evidence>
<keyword evidence="8" id="KW-1185">Reference proteome</keyword>
<sequence length="126" mass="13172">MTDERPRFPRSVYGRGSDPDPRFSLANERTFLAWVRTGLALLAGAAALDALDLPLDDTVQYLLAALLAASGLVVGITAWLGWARSERAMREGAPLPANPAMVVVMGAVVVVGLVLAVSSLTRGVGG</sequence>
<feature type="transmembrane region" description="Helical" evidence="5">
    <location>
        <begin position="31"/>
        <end position="48"/>
    </location>
</feature>
<evidence type="ECO:0000256" key="3">
    <source>
        <dbReference type="ARBA" id="ARBA00022989"/>
    </source>
</evidence>
<evidence type="ECO:0000313" key="8">
    <source>
        <dbReference type="Proteomes" id="UP000677016"/>
    </source>
</evidence>
<accession>A0A941D8U2</accession>
<dbReference type="GO" id="GO:0012505">
    <property type="term" value="C:endomembrane system"/>
    <property type="evidence" value="ECO:0007669"/>
    <property type="project" value="UniProtKB-SubCell"/>
</dbReference>
<comment type="caution">
    <text evidence="7">The sequence shown here is derived from an EMBL/GenBank/DDBJ whole genome shotgun (WGS) entry which is preliminary data.</text>
</comment>
<feature type="domain" description="DUF202" evidence="6">
    <location>
        <begin position="22"/>
        <end position="88"/>
    </location>
</feature>
<evidence type="ECO:0000256" key="5">
    <source>
        <dbReference type="SAM" id="Phobius"/>
    </source>
</evidence>
<keyword evidence="2 5" id="KW-0812">Transmembrane</keyword>
<name>A0A941D8U2_9MICO</name>
<dbReference type="Proteomes" id="UP000677016">
    <property type="component" value="Unassembled WGS sequence"/>
</dbReference>
<proteinExistence type="predicted"/>